<comment type="caution">
    <text evidence="2">The sequence shown here is derived from an EMBL/GenBank/DDBJ whole genome shotgun (WGS) entry which is preliminary data.</text>
</comment>
<gene>
    <name evidence="2" type="ORF">MNOR_LOCUS39089</name>
</gene>
<reference evidence="2 3" key="1">
    <citation type="submission" date="2024-05" db="EMBL/GenBank/DDBJ databases">
        <authorList>
            <person name="Wallberg A."/>
        </authorList>
    </citation>
    <scope>NUCLEOTIDE SEQUENCE [LARGE SCALE GENOMIC DNA]</scope>
</reference>
<feature type="region of interest" description="Disordered" evidence="1">
    <location>
        <begin position="49"/>
        <end position="132"/>
    </location>
</feature>
<evidence type="ECO:0000313" key="3">
    <source>
        <dbReference type="Proteomes" id="UP001497623"/>
    </source>
</evidence>
<keyword evidence="3" id="KW-1185">Reference proteome</keyword>
<accession>A0AAV2SQH9</accession>
<dbReference type="EMBL" id="CAXKWB010096763">
    <property type="protein sequence ID" value="CAL4221080.1"/>
    <property type="molecule type" value="Genomic_DNA"/>
</dbReference>
<evidence type="ECO:0000313" key="2">
    <source>
        <dbReference type="EMBL" id="CAL4221080.1"/>
    </source>
</evidence>
<evidence type="ECO:0000256" key="1">
    <source>
        <dbReference type="SAM" id="MobiDB-lite"/>
    </source>
</evidence>
<protein>
    <submittedName>
        <fullName evidence="2">Uncharacterized protein</fullName>
    </submittedName>
</protein>
<dbReference type="Proteomes" id="UP001497623">
    <property type="component" value="Unassembled WGS sequence"/>
</dbReference>
<dbReference type="AlphaFoldDB" id="A0AAV2SQH9"/>
<organism evidence="2 3">
    <name type="scientific">Meganyctiphanes norvegica</name>
    <name type="common">Northern krill</name>
    <name type="synonym">Thysanopoda norvegica</name>
    <dbReference type="NCBI Taxonomy" id="48144"/>
    <lineage>
        <taxon>Eukaryota</taxon>
        <taxon>Metazoa</taxon>
        <taxon>Ecdysozoa</taxon>
        <taxon>Arthropoda</taxon>
        <taxon>Crustacea</taxon>
        <taxon>Multicrustacea</taxon>
        <taxon>Malacostraca</taxon>
        <taxon>Eumalacostraca</taxon>
        <taxon>Eucarida</taxon>
        <taxon>Euphausiacea</taxon>
        <taxon>Euphausiidae</taxon>
        <taxon>Meganyctiphanes</taxon>
    </lineage>
</organism>
<proteinExistence type="predicted"/>
<name>A0AAV2SQH9_MEGNR</name>
<feature type="compositionally biased region" description="Polar residues" evidence="1">
    <location>
        <begin position="81"/>
        <end position="92"/>
    </location>
</feature>
<sequence>MNILYIQSVRNVTSYLRNKMPLTEARTNLSDTPRGEKKNCVVTGPACHQNKPTTNTTPCEHKKKHLNRKTSTAYNPPRPNPTRNKSGNTLNTGEHDRYTLIASITSIGSKKNWESPPKSLRKPTSAKNTTHN</sequence>